<accession>A0A090RAW6</accession>
<dbReference type="STRING" id="754436.JCM19237_4093"/>
<evidence type="ECO:0000313" key="1">
    <source>
        <dbReference type="EMBL" id="GAL04727.1"/>
    </source>
</evidence>
<dbReference type="Proteomes" id="UP000029227">
    <property type="component" value="Unassembled WGS sequence"/>
</dbReference>
<sequence length="47" mass="5449">MQADLLKDHFNQLEAEIAKLRQQQKAIIGLLEEPISVESQMVTKARW</sequence>
<dbReference type="AlphaFoldDB" id="A0A090RAW6"/>
<name>A0A090RAW6_9GAMM</name>
<evidence type="ECO:0000313" key="2">
    <source>
        <dbReference type="Proteomes" id="UP000029227"/>
    </source>
</evidence>
<dbReference type="EMBL" id="BBMN01000005">
    <property type="protein sequence ID" value="GAL04727.1"/>
    <property type="molecule type" value="Genomic_DNA"/>
</dbReference>
<reference evidence="1 2" key="1">
    <citation type="journal article" date="2014" name="Genome Announc.">
        <title>Draft Genome Sequences of Two Vibrionaceae Species, Vibrio ponticus C121 and Photobacterium aphoticum C119, Isolated as Coral Reef Microbiota.</title>
        <authorList>
            <person name="Al-saari N."/>
            <person name="Meirelles P.M."/>
            <person name="Mino S."/>
            <person name="Suda W."/>
            <person name="Oshima K."/>
            <person name="Hattori M."/>
            <person name="Ohkuma M."/>
            <person name="Thompson F.L."/>
            <person name="Gomez-Gil B."/>
            <person name="Sawabe T."/>
            <person name="Sawabe T."/>
        </authorList>
    </citation>
    <scope>NUCLEOTIDE SEQUENCE [LARGE SCALE GENOMIC DNA]</scope>
    <source>
        <strain evidence="1 2">JCM 19237</strain>
    </source>
</reference>
<proteinExistence type="predicted"/>
<organism evidence="1 2">
    <name type="scientific">Photobacterium aphoticum</name>
    <dbReference type="NCBI Taxonomy" id="754436"/>
    <lineage>
        <taxon>Bacteria</taxon>
        <taxon>Pseudomonadati</taxon>
        <taxon>Pseudomonadota</taxon>
        <taxon>Gammaproteobacteria</taxon>
        <taxon>Vibrionales</taxon>
        <taxon>Vibrionaceae</taxon>
        <taxon>Photobacterium</taxon>
    </lineage>
</organism>
<gene>
    <name evidence="1" type="ORF">JCM19237_4093</name>
</gene>
<comment type="caution">
    <text evidence="1">The sequence shown here is derived from an EMBL/GenBank/DDBJ whole genome shotgun (WGS) entry which is preliminary data.</text>
</comment>
<protein>
    <submittedName>
        <fullName evidence="1">Uncharacterized protein</fullName>
    </submittedName>
</protein>